<organism evidence="3 4">
    <name type="scientific">Cristinia sonorae</name>
    <dbReference type="NCBI Taxonomy" id="1940300"/>
    <lineage>
        <taxon>Eukaryota</taxon>
        <taxon>Fungi</taxon>
        <taxon>Dikarya</taxon>
        <taxon>Basidiomycota</taxon>
        <taxon>Agaricomycotina</taxon>
        <taxon>Agaricomycetes</taxon>
        <taxon>Agaricomycetidae</taxon>
        <taxon>Agaricales</taxon>
        <taxon>Pleurotineae</taxon>
        <taxon>Stephanosporaceae</taxon>
        <taxon>Cristinia</taxon>
    </lineage>
</organism>
<keyword evidence="4" id="KW-1185">Reference proteome</keyword>
<dbReference type="SUPFAM" id="SSF56112">
    <property type="entry name" value="Protein kinase-like (PK-like)"/>
    <property type="match status" value="1"/>
</dbReference>
<dbReference type="InterPro" id="IPR008266">
    <property type="entry name" value="Tyr_kinase_AS"/>
</dbReference>
<accession>A0A8K0UMP8</accession>
<dbReference type="PANTHER" id="PTHR38248">
    <property type="entry name" value="FUNK1 6"/>
    <property type="match status" value="1"/>
</dbReference>
<dbReference type="EMBL" id="JAEVFJ010000022">
    <property type="protein sequence ID" value="KAH8096879.1"/>
    <property type="molecule type" value="Genomic_DNA"/>
</dbReference>
<reference evidence="3" key="1">
    <citation type="journal article" date="2021" name="New Phytol.">
        <title>Evolutionary innovations through gain and loss of genes in the ectomycorrhizal Boletales.</title>
        <authorList>
            <person name="Wu G."/>
            <person name="Miyauchi S."/>
            <person name="Morin E."/>
            <person name="Kuo A."/>
            <person name="Drula E."/>
            <person name="Varga T."/>
            <person name="Kohler A."/>
            <person name="Feng B."/>
            <person name="Cao Y."/>
            <person name="Lipzen A."/>
            <person name="Daum C."/>
            <person name="Hundley H."/>
            <person name="Pangilinan J."/>
            <person name="Johnson J."/>
            <person name="Barry K."/>
            <person name="LaButti K."/>
            <person name="Ng V."/>
            <person name="Ahrendt S."/>
            <person name="Min B."/>
            <person name="Choi I.G."/>
            <person name="Park H."/>
            <person name="Plett J.M."/>
            <person name="Magnuson J."/>
            <person name="Spatafora J.W."/>
            <person name="Nagy L.G."/>
            <person name="Henrissat B."/>
            <person name="Grigoriev I.V."/>
            <person name="Yang Z.L."/>
            <person name="Xu J."/>
            <person name="Martin F.M."/>
        </authorList>
    </citation>
    <scope>NUCLEOTIDE SEQUENCE</scope>
    <source>
        <strain evidence="3">KKN 215</strain>
    </source>
</reference>
<proteinExistence type="predicted"/>
<evidence type="ECO:0000259" key="2">
    <source>
        <dbReference type="Pfam" id="PF17667"/>
    </source>
</evidence>
<dbReference type="InterPro" id="IPR011009">
    <property type="entry name" value="Kinase-like_dom_sf"/>
</dbReference>
<dbReference type="PANTHER" id="PTHR38248:SF2">
    <property type="entry name" value="FUNK1 11"/>
    <property type="match status" value="1"/>
</dbReference>
<feature type="domain" description="Fungal-type protein kinase" evidence="2">
    <location>
        <begin position="117"/>
        <end position="502"/>
    </location>
</feature>
<dbReference type="InterPro" id="IPR040976">
    <property type="entry name" value="Pkinase_fungal"/>
</dbReference>
<dbReference type="OrthoDB" id="2747778at2759"/>
<evidence type="ECO:0000313" key="4">
    <source>
        <dbReference type="Proteomes" id="UP000813824"/>
    </source>
</evidence>
<name>A0A8K0UMP8_9AGAR</name>
<feature type="region of interest" description="Disordered" evidence="1">
    <location>
        <begin position="690"/>
        <end position="788"/>
    </location>
</feature>
<dbReference type="Pfam" id="PF17667">
    <property type="entry name" value="Pkinase_fungal"/>
    <property type="match status" value="1"/>
</dbReference>
<feature type="compositionally biased region" description="Acidic residues" evidence="1">
    <location>
        <begin position="748"/>
        <end position="788"/>
    </location>
</feature>
<dbReference type="GO" id="GO:0004672">
    <property type="term" value="F:protein kinase activity"/>
    <property type="evidence" value="ECO:0007669"/>
    <property type="project" value="InterPro"/>
</dbReference>
<dbReference type="PROSITE" id="PS00109">
    <property type="entry name" value="PROTEIN_KINASE_TYR"/>
    <property type="match status" value="1"/>
</dbReference>
<dbReference type="AlphaFoldDB" id="A0A8K0UMP8"/>
<dbReference type="Gene3D" id="1.10.510.10">
    <property type="entry name" value="Transferase(Phosphotransferase) domain 1"/>
    <property type="match status" value="1"/>
</dbReference>
<evidence type="ECO:0000313" key="3">
    <source>
        <dbReference type="EMBL" id="KAH8096879.1"/>
    </source>
</evidence>
<comment type="caution">
    <text evidence="3">The sequence shown here is derived from an EMBL/GenBank/DDBJ whole genome shotgun (WGS) entry which is preliminary data.</text>
</comment>
<sequence length="788" mass="88674">MQDRYNFINYNTFMKRSSPGDVLPKHMTYDFSTVPDNVFTGAEPCLHLYLSEAIQLAFSGQVGQLCVRDTGDRSQEKNLDSEDKNNALDAEQEAVDGMYPDLSIYRTETGEKCSQDHNARSPENLWFDIISFIEVNVDSEEYIPFDEESGQLLGYVTKILRHQHRLSVVSVSIWQRTAYLMHWDRAGVVVTKPFDYTVQPRKLLTFFYRLGCMTDAQLGFDPTVQLANSTDADVQAMRAYKSAIDYRTRCRDEAFPAKTPVYRVSVPDADGASRSFLIGQPRHTSRSAFGRGTKGFVAYDSAGDEIRFLKTYFRPATATRTESDIYRHLKAKDVTGVTTMVCGGDVHSPADGTSPPVLQQTRTQIYLEQHQTCLIHHRIVTEEVGRPLEKYTSSYELCFVMYDALLGHQSAWENGDVLHRDVSVNNILIHDRIDPETKEHYVVGVLNDWDMSKTRKKLEQVPTRGNRSGTWSFMSGLLMTYPRKPFELSDDLESFVHVFLWLALRFHIHNLSHHPVELLPIVDNYFEISYPDDDGTVYGSAEKFNKMQTGIAPIRLVQPSKLGDIIKQLMEVCKNHYQSLDLEKLAQYGRKHILPVETHPSRQPVQYSTRRLTLPAPTIVPDAIPVPGSSVPTVVRPDLKQHLSLISILVSALRQDDWVDNDKVPDQLAGLRSTTREMIGKAQGSTFLSTFQSNSSASRKRKNTGANGGVAAKRKTGATSYKVVQPKRSGAGLGESSKDGRSEGQSMEGDDEGVSASLDDSEDMEEGEPEDSDDGNDGDDPRDEDYRE</sequence>
<evidence type="ECO:0000256" key="1">
    <source>
        <dbReference type="SAM" id="MobiDB-lite"/>
    </source>
</evidence>
<protein>
    <recommendedName>
        <fullName evidence="2">Fungal-type protein kinase domain-containing protein</fullName>
    </recommendedName>
</protein>
<dbReference type="Proteomes" id="UP000813824">
    <property type="component" value="Unassembled WGS sequence"/>
</dbReference>
<gene>
    <name evidence="3" type="ORF">BXZ70DRAFT_1065944</name>
</gene>